<feature type="compositionally biased region" description="Low complexity" evidence="1">
    <location>
        <begin position="159"/>
        <end position="174"/>
    </location>
</feature>
<name>A0A2G9SL27_AQUCT</name>
<feature type="compositionally biased region" description="Low complexity" evidence="1">
    <location>
        <begin position="49"/>
        <end position="59"/>
    </location>
</feature>
<evidence type="ECO:0000259" key="2">
    <source>
        <dbReference type="Pfam" id="PF15230"/>
    </source>
</evidence>
<sequence>MLLVELIIIMLYTTPRPNSISPSSRTHAKLETSPSHHKGNNRNDVRSPRSVSSSKGGRCSSDDKHRRNSRSPSSVRHHGRSRGRTRIHKESSVNSGSHTSYSSDSEGSLLSHTTGMEKNHGVTAKKLKIKHHRGRQNSCSESSVKHIRQNSDRKKSPVRSTGHRGSSWSSSRSPSRSRSRDKRMARSRSRSASQKKALNRVKDGENRTRLNDTEAARPRRRSRSYSPIRKRRRDSPSFMEPRRITR</sequence>
<protein>
    <recommendedName>
        <fullName evidence="2">Serine/arginine repetitive matrix protein C-terminal domain-containing protein</fullName>
    </recommendedName>
</protein>
<dbReference type="EMBL" id="KV924133">
    <property type="protein sequence ID" value="PIO40213.1"/>
    <property type="molecule type" value="Genomic_DNA"/>
</dbReference>
<dbReference type="InterPro" id="IPR052109">
    <property type="entry name" value="SRRM_Domain-Containing"/>
</dbReference>
<keyword evidence="4" id="KW-1185">Reference proteome</keyword>
<feature type="compositionally biased region" description="Basic residues" evidence="1">
    <location>
        <begin position="123"/>
        <end position="135"/>
    </location>
</feature>
<feature type="compositionally biased region" description="Low complexity" evidence="1">
    <location>
        <begin position="100"/>
        <end position="111"/>
    </location>
</feature>
<dbReference type="Pfam" id="PF15230">
    <property type="entry name" value="SRRM_C"/>
    <property type="match status" value="1"/>
</dbReference>
<gene>
    <name evidence="3" type="ORF">AB205_0139120</name>
</gene>
<feature type="compositionally biased region" description="Basic residues" evidence="1">
    <location>
        <begin position="218"/>
        <end position="233"/>
    </location>
</feature>
<feature type="region of interest" description="Disordered" evidence="1">
    <location>
        <begin position="15"/>
        <end position="246"/>
    </location>
</feature>
<dbReference type="GO" id="GO:0003729">
    <property type="term" value="F:mRNA binding"/>
    <property type="evidence" value="ECO:0007669"/>
    <property type="project" value="TreeGrafter"/>
</dbReference>
<feature type="compositionally biased region" description="Polar residues" evidence="1">
    <location>
        <begin position="15"/>
        <end position="25"/>
    </location>
</feature>
<dbReference type="PANTHER" id="PTHR34755:SF2">
    <property type="entry name" value="SERINE_ARGININE REPETITIVE MATRIX PROTEIN 3"/>
    <property type="match status" value="1"/>
</dbReference>
<dbReference type="Proteomes" id="UP000228934">
    <property type="component" value="Unassembled WGS sequence"/>
</dbReference>
<dbReference type="OrthoDB" id="10267305at2759"/>
<evidence type="ECO:0000313" key="4">
    <source>
        <dbReference type="Proteomes" id="UP000228934"/>
    </source>
</evidence>
<feature type="domain" description="Serine/arginine repetitive matrix protein C-terminal" evidence="2">
    <location>
        <begin position="194"/>
        <end position="245"/>
    </location>
</feature>
<organism evidence="3 4">
    <name type="scientific">Aquarana catesbeiana</name>
    <name type="common">American bullfrog</name>
    <name type="synonym">Rana catesbeiana</name>
    <dbReference type="NCBI Taxonomy" id="8400"/>
    <lineage>
        <taxon>Eukaryota</taxon>
        <taxon>Metazoa</taxon>
        <taxon>Chordata</taxon>
        <taxon>Craniata</taxon>
        <taxon>Vertebrata</taxon>
        <taxon>Euteleostomi</taxon>
        <taxon>Amphibia</taxon>
        <taxon>Batrachia</taxon>
        <taxon>Anura</taxon>
        <taxon>Neobatrachia</taxon>
        <taxon>Ranoidea</taxon>
        <taxon>Ranidae</taxon>
        <taxon>Aquarana</taxon>
    </lineage>
</organism>
<feature type="compositionally biased region" description="Basic and acidic residues" evidence="1">
    <location>
        <begin position="200"/>
        <end position="217"/>
    </location>
</feature>
<reference evidence="4" key="1">
    <citation type="journal article" date="2017" name="Nat. Commun.">
        <title>The North American bullfrog draft genome provides insight into hormonal regulation of long noncoding RNA.</title>
        <authorList>
            <person name="Hammond S.A."/>
            <person name="Warren R.L."/>
            <person name="Vandervalk B.P."/>
            <person name="Kucuk E."/>
            <person name="Khan H."/>
            <person name="Gibb E.A."/>
            <person name="Pandoh P."/>
            <person name="Kirk H."/>
            <person name="Zhao Y."/>
            <person name="Jones M."/>
            <person name="Mungall A.J."/>
            <person name="Coope R."/>
            <person name="Pleasance S."/>
            <person name="Moore R.A."/>
            <person name="Holt R.A."/>
            <person name="Round J.M."/>
            <person name="Ohora S."/>
            <person name="Walle B.V."/>
            <person name="Veldhoen N."/>
            <person name="Helbing C.C."/>
            <person name="Birol I."/>
        </authorList>
    </citation>
    <scope>NUCLEOTIDE SEQUENCE [LARGE SCALE GENOMIC DNA]</scope>
</reference>
<evidence type="ECO:0000256" key="1">
    <source>
        <dbReference type="SAM" id="MobiDB-lite"/>
    </source>
</evidence>
<dbReference type="PANTHER" id="PTHR34755">
    <property type="entry name" value="SERINE/ARGININE REPETITIVE MATRIX PROTEIN 3-RELATED"/>
    <property type="match status" value="1"/>
</dbReference>
<feature type="compositionally biased region" description="Basic residues" evidence="1">
    <location>
        <begin position="75"/>
        <end position="87"/>
    </location>
</feature>
<feature type="compositionally biased region" description="Basic residues" evidence="1">
    <location>
        <begin position="175"/>
        <end position="189"/>
    </location>
</feature>
<proteinExistence type="predicted"/>
<evidence type="ECO:0000313" key="3">
    <source>
        <dbReference type="EMBL" id="PIO40213.1"/>
    </source>
</evidence>
<accession>A0A2G9SL27</accession>
<dbReference type="AlphaFoldDB" id="A0A2G9SL27"/>
<dbReference type="InterPro" id="IPR029360">
    <property type="entry name" value="SRRM_C"/>
</dbReference>